<evidence type="ECO:0000256" key="5">
    <source>
        <dbReference type="ARBA" id="ARBA00039009"/>
    </source>
</evidence>
<dbReference type="PROSITE" id="PS00455">
    <property type="entry name" value="AMP_BINDING"/>
    <property type="match status" value="1"/>
</dbReference>
<dbReference type="EC" id="6.2.1.2" evidence="5"/>
<dbReference type="InterPro" id="IPR025110">
    <property type="entry name" value="AMP-bd_C"/>
</dbReference>
<evidence type="ECO:0000313" key="10">
    <source>
        <dbReference type="Proteomes" id="UP001159405"/>
    </source>
</evidence>
<reference evidence="9 10" key="1">
    <citation type="submission" date="2022-05" db="EMBL/GenBank/DDBJ databases">
        <authorList>
            <consortium name="Genoscope - CEA"/>
            <person name="William W."/>
        </authorList>
    </citation>
    <scope>NUCLEOTIDE SEQUENCE [LARGE SCALE GENOMIC DNA]</scope>
</reference>
<keyword evidence="10" id="KW-1185">Reference proteome</keyword>
<comment type="similarity">
    <text evidence="1">Belongs to the ATP-dependent AMP-binding enzyme family.</text>
</comment>
<protein>
    <recommendedName>
        <fullName evidence="5">medium-chain acyl-CoA ligase</fullName>
        <ecNumber evidence="5">6.2.1.2</ecNumber>
    </recommendedName>
</protein>
<dbReference type="InterPro" id="IPR042099">
    <property type="entry name" value="ANL_N_sf"/>
</dbReference>
<evidence type="ECO:0000256" key="4">
    <source>
        <dbReference type="ARBA" id="ARBA00022840"/>
    </source>
</evidence>
<dbReference type="SUPFAM" id="SSF56801">
    <property type="entry name" value="Acetyl-CoA synthetase-like"/>
    <property type="match status" value="1"/>
</dbReference>
<feature type="domain" description="AMP-dependent synthetase/ligase" evidence="7">
    <location>
        <begin position="92"/>
        <end position="453"/>
    </location>
</feature>
<keyword evidence="2" id="KW-0436">Ligase</keyword>
<comment type="caution">
    <text evidence="9">The sequence shown here is derived from an EMBL/GenBank/DDBJ whole genome shotgun (WGS) entry which is preliminary data.</text>
</comment>
<dbReference type="PANTHER" id="PTHR43605:SF10">
    <property type="entry name" value="ACYL-COA SYNTHETASE MEDIUM CHAIN FAMILY MEMBER 3"/>
    <property type="match status" value="1"/>
</dbReference>
<dbReference type="Proteomes" id="UP001159405">
    <property type="component" value="Unassembled WGS sequence"/>
</dbReference>
<feature type="domain" description="AMP-binding enzyme C-terminal" evidence="8">
    <location>
        <begin position="517"/>
        <end position="596"/>
    </location>
</feature>
<dbReference type="InterPro" id="IPR045851">
    <property type="entry name" value="AMP-bd_C_sf"/>
</dbReference>
<dbReference type="Gene3D" id="3.40.50.12780">
    <property type="entry name" value="N-terminal domain of ligase-like"/>
    <property type="match status" value="1"/>
</dbReference>
<evidence type="ECO:0000256" key="2">
    <source>
        <dbReference type="ARBA" id="ARBA00022598"/>
    </source>
</evidence>
<dbReference type="Pfam" id="PF13193">
    <property type="entry name" value="AMP-binding_C"/>
    <property type="match status" value="1"/>
</dbReference>
<dbReference type="InterPro" id="IPR000873">
    <property type="entry name" value="AMP-dep_synth/lig_dom"/>
</dbReference>
<name>A0ABN8NNM2_9CNID</name>
<sequence length="608" mass="68514">MGLFGRNSSVKAINLRNIWRLANKYGGSSKRVVNCISWRCSSGHRVHVATPPVFDSKVGFTDYEKERREFHLEVPEYFNFAEVIDEWAEKEKNGNRAKGHPAFWWVDDKGNEIKWTFQELAKRSRRTANVLVGGGEVQRGDRVMVILPRLPEWWLLNIACLRTGTVISPGSTQLRTRDIKSRLLASHATCIIADADSAKLVDEVAKFSPSLRKKILVSELDQKTEDRKGWLPFKELYEQASSEHECVKTLSNEPMTVYFTSGTTGHPKMAEHTHASCGLGHITTGKYWLDLSPEDIHWNISDTGWAKSAYSSFFGPWLQGACVFVYHKARFESLAILETLQKYPISTFCSPPTAYRMMVQEDLASYKLSQLRHCLSGGEPLNPDVIEEWRDATGLEIREGYGQSETTLLCGTFRCLENRPGSMGKPAPGYDLKIVDEKGNECPAGVEGEVVVSMTPNKPVGLFTRYVDDPDRTASVIHDNLYWTGDRAIRDSDGYFYFVGRSDDVILSAGYRIGPFEVEIALIEHNAVAEAAVVSSPDSVRGEVVKAFVILSPHFSGDKVSLVKELQDHVKETTAPYKYPRKIEFVETLPKTVSGKIRRVELREKEWS</sequence>
<dbReference type="Pfam" id="PF00501">
    <property type="entry name" value="AMP-binding"/>
    <property type="match status" value="1"/>
</dbReference>
<proteinExistence type="inferred from homology"/>
<gene>
    <name evidence="9" type="ORF">PLOB_00023059</name>
</gene>
<dbReference type="EMBL" id="CALNXK010000027">
    <property type="protein sequence ID" value="CAH3114733.1"/>
    <property type="molecule type" value="Genomic_DNA"/>
</dbReference>
<keyword evidence="4" id="KW-0067">ATP-binding</keyword>
<evidence type="ECO:0000256" key="1">
    <source>
        <dbReference type="ARBA" id="ARBA00006432"/>
    </source>
</evidence>
<keyword evidence="3" id="KW-0547">Nucleotide-binding</keyword>
<evidence type="ECO:0000313" key="9">
    <source>
        <dbReference type="EMBL" id="CAH3114733.1"/>
    </source>
</evidence>
<dbReference type="InterPro" id="IPR020845">
    <property type="entry name" value="AMP-binding_CS"/>
</dbReference>
<dbReference type="Gene3D" id="3.30.300.30">
    <property type="match status" value="1"/>
</dbReference>
<dbReference type="PANTHER" id="PTHR43605">
    <property type="entry name" value="ACYL-COENZYME A SYNTHETASE"/>
    <property type="match status" value="1"/>
</dbReference>
<evidence type="ECO:0000256" key="3">
    <source>
        <dbReference type="ARBA" id="ARBA00022741"/>
    </source>
</evidence>
<accession>A0ABN8NNM2</accession>
<evidence type="ECO:0000256" key="6">
    <source>
        <dbReference type="ARBA" id="ARBA00048477"/>
    </source>
</evidence>
<evidence type="ECO:0000259" key="8">
    <source>
        <dbReference type="Pfam" id="PF13193"/>
    </source>
</evidence>
<dbReference type="InterPro" id="IPR051087">
    <property type="entry name" value="Mitochondrial_ACSM"/>
</dbReference>
<evidence type="ECO:0000259" key="7">
    <source>
        <dbReference type="Pfam" id="PF00501"/>
    </source>
</evidence>
<organism evidence="9 10">
    <name type="scientific">Porites lobata</name>
    <dbReference type="NCBI Taxonomy" id="104759"/>
    <lineage>
        <taxon>Eukaryota</taxon>
        <taxon>Metazoa</taxon>
        <taxon>Cnidaria</taxon>
        <taxon>Anthozoa</taxon>
        <taxon>Hexacorallia</taxon>
        <taxon>Scleractinia</taxon>
        <taxon>Fungiina</taxon>
        <taxon>Poritidae</taxon>
        <taxon>Porites</taxon>
    </lineage>
</organism>
<comment type="catalytic activity">
    <reaction evidence="6">
        <text>a medium-chain fatty acid + ATP + CoA = a medium-chain fatty acyl-CoA + AMP + diphosphate</text>
        <dbReference type="Rhea" id="RHEA:48340"/>
        <dbReference type="ChEBI" id="CHEBI:30616"/>
        <dbReference type="ChEBI" id="CHEBI:33019"/>
        <dbReference type="ChEBI" id="CHEBI:57287"/>
        <dbReference type="ChEBI" id="CHEBI:59558"/>
        <dbReference type="ChEBI" id="CHEBI:90546"/>
        <dbReference type="ChEBI" id="CHEBI:456215"/>
        <dbReference type="EC" id="6.2.1.2"/>
    </reaction>
    <physiologicalReaction direction="left-to-right" evidence="6">
        <dbReference type="Rhea" id="RHEA:48341"/>
    </physiologicalReaction>
</comment>